<organism evidence="10 11">
    <name type="scientific">Mariprofundus aestuarium</name>
    <dbReference type="NCBI Taxonomy" id="1921086"/>
    <lineage>
        <taxon>Bacteria</taxon>
        <taxon>Pseudomonadati</taxon>
        <taxon>Pseudomonadota</taxon>
        <taxon>Candidatius Mariprofundia</taxon>
        <taxon>Mariprofundales</taxon>
        <taxon>Mariprofundaceae</taxon>
        <taxon>Mariprofundus</taxon>
    </lineage>
</organism>
<dbReference type="Gene3D" id="3.40.30.10">
    <property type="entry name" value="Glutaredoxin"/>
    <property type="match status" value="1"/>
</dbReference>
<gene>
    <name evidence="10" type="ORF">Ga0123461_1761</name>
</gene>
<keyword evidence="5" id="KW-1015">Disulfide bond</keyword>
<proteinExistence type="inferred from homology"/>
<keyword evidence="3 7" id="KW-0732">Signal</keyword>
<feature type="signal peptide" evidence="7">
    <location>
        <begin position="1"/>
        <end position="19"/>
    </location>
</feature>
<keyword evidence="6 7" id="KW-0676">Redox-active center</keyword>
<comment type="function">
    <text evidence="7">Required for disulfide bond formation in some periplasmic proteins. Acts by transferring its disulfide bond to other proteins and is reduced in the process.</text>
</comment>
<dbReference type="GO" id="GO:0042597">
    <property type="term" value="C:periplasmic space"/>
    <property type="evidence" value="ECO:0007669"/>
    <property type="project" value="UniProtKB-SubCell"/>
</dbReference>
<dbReference type="Gene3D" id="3.10.450.70">
    <property type="entry name" value="Disulphide bond isomerase, DsbC/G, N-terminal"/>
    <property type="match status" value="1"/>
</dbReference>
<evidence type="ECO:0000256" key="4">
    <source>
        <dbReference type="ARBA" id="ARBA00022764"/>
    </source>
</evidence>
<dbReference type="InterPro" id="IPR051470">
    <property type="entry name" value="Thiol:disulfide_interchange"/>
</dbReference>
<comment type="similarity">
    <text evidence="2 7">Belongs to the thioredoxin family. DsbC subfamily.</text>
</comment>
<keyword evidence="11" id="KW-1185">Reference proteome</keyword>
<dbReference type="PANTHER" id="PTHR35272:SF3">
    <property type="entry name" value="THIOL:DISULFIDE INTERCHANGE PROTEIN DSBC"/>
    <property type="match status" value="1"/>
</dbReference>
<dbReference type="GO" id="GO:0016853">
    <property type="term" value="F:isomerase activity"/>
    <property type="evidence" value="ECO:0007669"/>
    <property type="project" value="UniProtKB-KW"/>
</dbReference>
<keyword evidence="4 7" id="KW-0574">Periplasm</keyword>
<dbReference type="EMBL" id="CP018799">
    <property type="protein sequence ID" value="ATX80174.1"/>
    <property type="molecule type" value="Genomic_DNA"/>
</dbReference>
<dbReference type="SUPFAM" id="SSF54423">
    <property type="entry name" value="DsbC/DsbG N-terminal domain-like"/>
    <property type="match status" value="1"/>
</dbReference>
<dbReference type="KEGG" id="maes:Ga0123461_1761"/>
<dbReference type="AlphaFoldDB" id="A0A2K8L5A4"/>
<feature type="domain" description="Disulphide bond isomerase DsbC/G N-terminal" evidence="8">
    <location>
        <begin position="29"/>
        <end position="87"/>
    </location>
</feature>
<evidence type="ECO:0000259" key="9">
    <source>
        <dbReference type="Pfam" id="PF13098"/>
    </source>
</evidence>
<evidence type="ECO:0000256" key="6">
    <source>
        <dbReference type="ARBA" id="ARBA00023284"/>
    </source>
</evidence>
<comment type="subcellular location">
    <subcellularLocation>
        <location evidence="1 7">Periplasm</location>
    </subcellularLocation>
</comment>
<dbReference type="InterPro" id="IPR036249">
    <property type="entry name" value="Thioredoxin-like_sf"/>
</dbReference>
<dbReference type="Pfam" id="PF10411">
    <property type="entry name" value="DsbC_N"/>
    <property type="match status" value="1"/>
</dbReference>
<dbReference type="CDD" id="cd03020">
    <property type="entry name" value="DsbA_DsbC_DsbG"/>
    <property type="match status" value="1"/>
</dbReference>
<dbReference type="InterPro" id="IPR033954">
    <property type="entry name" value="DiS-bond_Isoase_DsbC/G"/>
</dbReference>
<evidence type="ECO:0000313" key="10">
    <source>
        <dbReference type="EMBL" id="ATX80174.1"/>
    </source>
</evidence>
<evidence type="ECO:0000256" key="5">
    <source>
        <dbReference type="ARBA" id="ARBA00023157"/>
    </source>
</evidence>
<evidence type="ECO:0000256" key="3">
    <source>
        <dbReference type="ARBA" id="ARBA00022729"/>
    </source>
</evidence>
<dbReference type="InterPro" id="IPR009094">
    <property type="entry name" value="DiS-bond_isomerase_DsbC/G_N_sf"/>
</dbReference>
<feature type="domain" description="Thioredoxin-like fold" evidence="9">
    <location>
        <begin position="113"/>
        <end position="235"/>
    </location>
</feature>
<name>A0A2K8L5A4_MARES</name>
<evidence type="ECO:0000256" key="1">
    <source>
        <dbReference type="ARBA" id="ARBA00004418"/>
    </source>
</evidence>
<protein>
    <recommendedName>
        <fullName evidence="7">Thiol:disulfide interchange protein</fullName>
    </recommendedName>
</protein>
<evidence type="ECO:0000256" key="2">
    <source>
        <dbReference type="ARBA" id="ARBA00009813"/>
    </source>
</evidence>
<accession>A0A2K8L5A4</accession>
<dbReference type="RefSeq" id="WP_100277978.1">
    <property type="nucleotide sequence ID" value="NZ_CP018799.1"/>
</dbReference>
<feature type="chain" id="PRO_5014490759" description="Thiol:disulfide interchange protein" evidence="7">
    <location>
        <begin position="20"/>
        <end position="238"/>
    </location>
</feature>
<dbReference type="InterPro" id="IPR012336">
    <property type="entry name" value="Thioredoxin-like_fold"/>
</dbReference>
<dbReference type="OrthoDB" id="12976at2"/>
<sequence>MNKIIMLVITMIYSGLAMADGSGVDEKTASTIRQALSNDTVVNINTTPIAGVYEIQIGNSILYSDATGRYLVTGGNLLDIQEKKNLTRSRLEYINRVNWDSLPLDKAIVSGDKKAKQKIAVFTDPDCPFCQKLETTLKGLKGVKVYTFLYPLEGLHPKAKAKSEAIWCSKNRHQMLQKVMLEGFVPEAATCKTPVAEIAALGQKLNISGTPAIIAVDGRRLNGAPRSLEQLESWLASH</sequence>
<dbReference type="InterPro" id="IPR018950">
    <property type="entry name" value="DiS-bond_isomerase_DsbC/G_N"/>
</dbReference>
<evidence type="ECO:0000313" key="11">
    <source>
        <dbReference type="Proteomes" id="UP000231701"/>
    </source>
</evidence>
<evidence type="ECO:0000256" key="7">
    <source>
        <dbReference type="RuleBase" id="RU364038"/>
    </source>
</evidence>
<dbReference type="Pfam" id="PF13098">
    <property type="entry name" value="Thioredoxin_2"/>
    <property type="match status" value="1"/>
</dbReference>
<reference evidence="10 11" key="1">
    <citation type="submission" date="2016-12" db="EMBL/GenBank/DDBJ databases">
        <title>Isolation and genomic insights into novel planktonic Zetaproteobacteria from stratified waters of the Chesapeake Bay.</title>
        <authorList>
            <person name="McAllister S.M."/>
            <person name="Kato S."/>
            <person name="Chan C.S."/>
            <person name="Chiu B.K."/>
            <person name="Field E.K."/>
        </authorList>
    </citation>
    <scope>NUCLEOTIDE SEQUENCE [LARGE SCALE GENOMIC DNA]</scope>
    <source>
        <strain evidence="10 11">CP-5</strain>
    </source>
</reference>
<dbReference type="Proteomes" id="UP000231701">
    <property type="component" value="Chromosome"/>
</dbReference>
<dbReference type="PANTHER" id="PTHR35272">
    <property type="entry name" value="THIOL:DISULFIDE INTERCHANGE PROTEIN DSBC-RELATED"/>
    <property type="match status" value="1"/>
</dbReference>
<dbReference type="SUPFAM" id="SSF52833">
    <property type="entry name" value="Thioredoxin-like"/>
    <property type="match status" value="1"/>
</dbReference>
<keyword evidence="10" id="KW-0413">Isomerase</keyword>
<evidence type="ECO:0000259" key="8">
    <source>
        <dbReference type="Pfam" id="PF10411"/>
    </source>
</evidence>